<reference evidence="1" key="1">
    <citation type="journal article" date="2015" name="Nature">
        <title>Complex archaea that bridge the gap between prokaryotes and eukaryotes.</title>
        <authorList>
            <person name="Spang A."/>
            <person name="Saw J.H."/>
            <person name="Jorgensen S.L."/>
            <person name="Zaremba-Niedzwiedzka K."/>
            <person name="Martijn J."/>
            <person name="Lind A.E."/>
            <person name="van Eijk R."/>
            <person name="Schleper C."/>
            <person name="Guy L."/>
            <person name="Ettema T.J."/>
        </authorList>
    </citation>
    <scope>NUCLEOTIDE SEQUENCE</scope>
</reference>
<evidence type="ECO:0000313" key="1">
    <source>
        <dbReference type="EMBL" id="KKM84615.1"/>
    </source>
</evidence>
<name>A0A0F9N783_9ZZZZ</name>
<protein>
    <submittedName>
        <fullName evidence="1">Uncharacterized protein</fullName>
    </submittedName>
</protein>
<accession>A0A0F9N783</accession>
<dbReference type="AlphaFoldDB" id="A0A0F9N783"/>
<sequence length="74" mass="8176">MVPKMKEVIPMKGETLIHQALERHLPAIEEHIQHLLGLRTVIHSLLSHEHTSCDRGECACVGCQARRATQGAAS</sequence>
<proteinExistence type="predicted"/>
<gene>
    <name evidence="1" type="ORF">LCGC14_1297400</name>
</gene>
<dbReference type="EMBL" id="LAZR01007537">
    <property type="protein sequence ID" value="KKM84615.1"/>
    <property type="molecule type" value="Genomic_DNA"/>
</dbReference>
<organism evidence="1">
    <name type="scientific">marine sediment metagenome</name>
    <dbReference type="NCBI Taxonomy" id="412755"/>
    <lineage>
        <taxon>unclassified sequences</taxon>
        <taxon>metagenomes</taxon>
        <taxon>ecological metagenomes</taxon>
    </lineage>
</organism>
<comment type="caution">
    <text evidence="1">The sequence shown here is derived from an EMBL/GenBank/DDBJ whole genome shotgun (WGS) entry which is preliminary data.</text>
</comment>